<feature type="compositionally biased region" description="Basic and acidic residues" evidence="1">
    <location>
        <begin position="408"/>
        <end position="417"/>
    </location>
</feature>
<gene>
    <name evidence="4" type="ORF">Poli38472_005306</name>
</gene>
<keyword evidence="5" id="KW-1185">Reference proteome</keyword>
<organism evidence="4 5">
    <name type="scientific">Pythium oligandrum</name>
    <name type="common">Mycoparasitic fungus</name>
    <dbReference type="NCBI Taxonomy" id="41045"/>
    <lineage>
        <taxon>Eukaryota</taxon>
        <taxon>Sar</taxon>
        <taxon>Stramenopiles</taxon>
        <taxon>Oomycota</taxon>
        <taxon>Peronosporomycetes</taxon>
        <taxon>Pythiales</taxon>
        <taxon>Pythiaceae</taxon>
        <taxon>Pythium</taxon>
    </lineage>
</organism>
<reference evidence="4" key="1">
    <citation type="submission" date="2019-03" db="EMBL/GenBank/DDBJ databases">
        <title>Long read genome sequence of the mycoparasitic Pythium oligandrum ATCC 38472 isolated from sugarbeet rhizosphere.</title>
        <authorList>
            <person name="Gaulin E."/>
        </authorList>
    </citation>
    <scope>NUCLEOTIDE SEQUENCE</scope>
    <source>
        <strain evidence="4">ATCC 38472_TT</strain>
    </source>
</reference>
<name>A0A8K1CGQ5_PYTOL</name>
<dbReference type="EMBL" id="SPLM01000073">
    <property type="protein sequence ID" value="TMW62688.1"/>
    <property type="molecule type" value="Genomic_DNA"/>
</dbReference>
<feature type="region of interest" description="Disordered" evidence="1">
    <location>
        <begin position="226"/>
        <end position="248"/>
    </location>
</feature>
<evidence type="ECO:0000256" key="2">
    <source>
        <dbReference type="SAM" id="SignalP"/>
    </source>
</evidence>
<comment type="caution">
    <text evidence="4">The sequence shown here is derived from an EMBL/GenBank/DDBJ whole genome shotgun (WGS) entry which is preliminary data.</text>
</comment>
<dbReference type="PANTHER" id="PTHR31827:SF1">
    <property type="entry name" value="EMB|CAB89363.1"/>
    <property type="match status" value="1"/>
</dbReference>
<proteinExistence type="predicted"/>
<dbReference type="InterPro" id="IPR056866">
    <property type="entry name" value="Znf_WRKY19"/>
</dbReference>
<evidence type="ECO:0000256" key="1">
    <source>
        <dbReference type="SAM" id="MobiDB-lite"/>
    </source>
</evidence>
<feature type="domain" description="WRKY19-like zinc finger" evidence="3">
    <location>
        <begin position="502"/>
        <end position="525"/>
    </location>
</feature>
<dbReference type="PANTHER" id="PTHR31827">
    <property type="entry name" value="EMB|CAB89363.1"/>
    <property type="match status" value="1"/>
</dbReference>
<feature type="domain" description="WRKY19-like zinc finger" evidence="3">
    <location>
        <begin position="454"/>
        <end position="477"/>
    </location>
</feature>
<feature type="domain" description="WRKY19-like zinc finger" evidence="3">
    <location>
        <begin position="431"/>
        <end position="453"/>
    </location>
</feature>
<feature type="region of interest" description="Disordered" evidence="1">
    <location>
        <begin position="389"/>
        <end position="423"/>
    </location>
</feature>
<evidence type="ECO:0000259" key="3">
    <source>
        <dbReference type="Pfam" id="PF24906"/>
    </source>
</evidence>
<dbReference type="OrthoDB" id="160967at2759"/>
<evidence type="ECO:0000313" key="4">
    <source>
        <dbReference type="EMBL" id="TMW62688.1"/>
    </source>
</evidence>
<dbReference type="AlphaFoldDB" id="A0A8K1CGQ5"/>
<evidence type="ECO:0000313" key="5">
    <source>
        <dbReference type="Proteomes" id="UP000794436"/>
    </source>
</evidence>
<feature type="signal peptide" evidence="2">
    <location>
        <begin position="1"/>
        <end position="20"/>
    </location>
</feature>
<feature type="chain" id="PRO_5035419316" description="WRKY19-like zinc finger domain-containing protein" evidence="2">
    <location>
        <begin position="21"/>
        <end position="566"/>
    </location>
</feature>
<protein>
    <recommendedName>
        <fullName evidence="3">WRKY19-like zinc finger domain-containing protein</fullName>
    </recommendedName>
</protein>
<sequence>MRHRTHTDLLLLVTQTTTSALRPIRNQQDTAIMGTSDEREENVQRRNQDVQMRQLEHTFPDPASEGGHGGRAYANGGGLWTTDKLGMSGAYAMEVDPTHDGVEHMPMSPNSVANSSYGHQNEYNGHAAYAHQRPVGPVATPITRFLTKQTFGFIPKPSFSHSADSPVCSAPSLPLMASSTGPGGAGFRLPSLSLGSAPQSPTHSAMGSPQQSFSFSAAETLQRVFGGSSSLPGSPLPGTPTSLPPRNGSFSLPPLKRACLSPSTALPSLPSFSRMSLEDICQPFRYQRSLSCPSDAMVRGMPSEEVMNEPAVAPAFILSPADIPKNRLERSSSVDATSVLAMREAHARARGMESTHRPESIDLHRWLDHGADHHHSLDSLADSAYSLQAMESEHSSVESPRGLASPRGDFHESDHRTSFASNQGEQRREKKLCAFPECTSNAVTRGLCISHGGGRRCQRKGCTRGTQSKGLCVAHGGGRICRAKGCSNIQRSMGLCIRHGGGKRCSVPGCQKGVVRQDLCTAHGGKRKCKVDDCNKHVKKKGLCRSHANAVFGTSSPRSSSPEFMH</sequence>
<dbReference type="Proteomes" id="UP000794436">
    <property type="component" value="Unassembled WGS sequence"/>
</dbReference>
<dbReference type="Pfam" id="PF24906">
    <property type="entry name" value="Zf_WRKY19"/>
    <property type="match status" value="3"/>
</dbReference>
<keyword evidence="2" id="KW-0732">Signal</keyword>
<accession>A0A8K1CGQ5</accession>